<gene>
    <name evidence="1" type="ORF">NQ176_g7806</name>
</gene>
<dbReference type="Proteomes" id="UP001143910">
    <property type="component" value="Unassembled WGS sequence"/>
</dbReference>
<organism evidence="1 2">
    <name type="scientific">Zarea fungicola</name>
    <dbReference type="NCBI Taxonomy" id="93591"/>
    <lineage>
        <taxon>Eukaryota</taxon>
        <taxon>Fungi</taxon>
        <taxon>Dikarya</taxon>
        <taxon>Ascomycota</taxon>
        <taxon>Pezizomycotina</taxon>
        <taxon>Sordariomycetes</taxon>
        <taxon>Hypocreomycetidae</taxon>
        <taxon>Hypocreales</taxon>
        <taxon>Cordycipitaceae</taxon>
        <taxon>Zarea</taxon>
    </lineage>
</organism>
<reference evidence="1" key="1">
    <citation type="submission" date="2022-08" db="EMBL/GenBank/DDBJ databases">
        <title>Genome Sequence of Lecanicillium fungicola.</title>
        <authorList>
            <person name="Buettner E."/>
        </authorList>
    </citation>
    <scope>NUCLEOTIDE SEQUENCE</scope>
    <source>
        <strain evidence="1">Babe33</strain>
    </source>
</reference>
<keyword evidence="2" id="KW-1185">Reference proteome</keyword>
<proteinExistence type="predicted"/>
<sequence length="376" mass="40057">MKAIQCIPALAAIPLSTATTSALAPNTPNLSSLQARVNAPLNTTLAYYKLPGHNGKSNFLTHSFVPVSCGANLSVHYTEPSVYGKLTGTAQKPVLLLAHGFPESSYMWKDATLSLSERVPLFVYDQPGYGLSTPCKAGRDQLTAAQAVVEAVTSIYGNGTAIVMAGHDRGARTMQRLALQIEDFPQVKGLGVVMMETVPLVPMYQAFSNPSAAIRDYHFSLLPRGQFAIDIISAYGGSNYVSAFITAAAGTNTVGRGRLLSGDALEVYGTFMDQLATRSAIVLDFVAQTAVDYQREVADQQAGRKLSIPTMIVYSDAASVQGLGLDPAKSWADYVNPSANLTTHGIGNGYGHFLLEETPDQVVVLINSFLSQLGVE</sequence>
<evidence type="ECO:0000313" key="2">
    <source>
        <dbReference type="Proteomes" id="UP001143910"/>
    </source>
</evidence>
<name>A0ACC1MXG9_9HYPO</name>
<accession>A0ACC1MXG9</accession>
<evidence type="ECO:0000313" key="1">
    <source>
        <dbReference type="EMBL" id="KAJ2971213.1"/>
    </source>
</evidence>
<comment type="caution">
    <text evidence="1">The sequence shown here is derived from an EMBL/GenBank/DDBJ whole genome shotgun (WGS) entry which is preliminary data.</text>
</comment>
<dbReference type="EMBL" id="JANJQO010001384">
    <property type="protein sequence ID" value="KAJ2971213.1"/>
    <property type="molecule type" value="Genomic_DNA"/>
</dbReference>
<protein>
    <submittedName>
        <fullName evidence="1">Uncharacterized protein</fullName>
    </submittedName>
</protein>